<comment type="caution">
    <text evidence="1">The sequence shown here is derived from an EMBL/GenBank/DDBJ whole genome shotgun (WGS) entry which is preliminary data.</text>
</comment>
<name>A0ACC0N1Z9_RHOML</name>
<reference evidence="1" key="1">
    <citation type="submission" date="2022-02" db="EMBL/GenBank/DDBJ databases">
        <title>Plant Genome Project.</title>
        <authorList>
            <person name="Zhang R.-G."/>
        </authorList>
    </citation>
    <scope>NUCLEOTIDE SEQUENCE</scope>
    <source>
        <strain evidence="1">AT1</strain>
    </source>
</reference>
<proteinExistence type="predicted"/>
<accession>A0ACC0N1Z9</accession>
<sequence>MWKRGEILGTGASATVTLAVVNDQTFMPVHSLPSVMAVKSAALHNSFPLSRERIMLKEFEACSCVVRCYGSNTSIERRGEWYNLFLEYASGGSLFNCIRESGGGLPEDEARSPKKKKLKGVRGTPMYMAPESIRREEYGLCADIWVVGCTVLEMVTGKEPWECGRHIEKAALLSRIASKEYVPEIPSWLSNEARDFLCKCLVRDPKSRWTADMLLGHPFVSDAKSEFMETTVDEISSTTILPEASKEVEWMQISFDIPEPSYGCMLHDRPCSDAIASKD</sequence>
<evidence type="ECO:0000313" key="1">
    <source>
        <dbReference type="EMBL" id="KAI8547021.1"/>
    </source>
</evidence>
<protein>
    <submittedName>
        <fullName evidence="1">Uncharacterized protein</fullName>
    </submittedName>
</protein>
<dbReference type="EMBL" id="CM046394">
    <property type="protein sequence ID" value="KAI8547021.1"/>
    <property type="molecule type" value="Genomic_DNA"/>
</dbReference>
<evidence type="ECO:0000313" key="2">
    <source>
        <dbReference type="Proteomes" id="UP001062846"/>
    </source>
</evidence>
<keyword evidence="2" id="KW-1185">Reference proteome</keyword>
<gene>
    <name evidence="1" type="ORF">RHMOL_Rhmol07G0163600</name>
</gene>
<organism evidence="1 2">
    <name type="scientific">Rhododendron molle</name>
    <name type="common">Chinese azalea</name>
    <name type="synonym">Azalea mollis</name>
    <dbReference type="NCBI Taxonomy" id="49168"/>
    <lineage>
        <taxon>Eukaryota</taxon>
        <taxon>Viridiplantae</taxon>
        <taxon>Streptophyta</taxon>
        <taxon>Embryophyta</taxon>
        <taxon>Tracheophyta</taxon>
        <taxon>Spermatophyta</taxon>
        <taxon>Magnoliopsida</taxon>
        <taxon>eudicotyledons</taxon>
        <taxon>Gunneridae</taxon>
        <taxon>Pentapetalae</taxon>
        <taxon>asterids</taxon>
        <taxon>Ericales</taxon>
        <taxon>Ericaceae</taxon>
        <taxon>Ericoideae</taxon>
        <taxon>Rhodoreae</taxon>
        <taxon>Rhododendron</taxon>
    </lineage>
</organism>
<dbReference type="Proteomes" id="UP001062846">
    <property type="component" value="Chromosome 7"/>
</dbReference>